<proteinExistence type="predicted"/>
<dbReference type="GO" id="GO:0003964">
    <property type="term" value="F:RNA-directed DNA polymerase activity"/>
    <property type="evidence" value="ECO:0007669"/>
    <property type="project" value="UniProtKB-KW"/>
</dbReference>
<comment type="caution">
    <text evidence="1">The sequence shown here is derived from an EMBL/GenBank/DDBJ whole genome shotgun (WGS) entry which is preliminary data.</text>
</comment>
<sequence length="95" mass="11074">MMRELVLALPDYSKSYEVFLVEFDFNMKYKSGRVYNVVHVLNQKSEFATISQPDSSLFESIQEEISQDPTAKKLIKLSNEGKTRRFWLKGGLLYT</sequence>
<evidence type="ECO:0000313" key="2">
    <source>
        <dbReference type="Proteomes" id="UP000325315"/>
    </source>
</evidence>
<dbReference type="EMBL" id="SMMG02000004">
    <property type="protein sequence ID" value="KAA3477032.1"/>
    <property type="molecule type" value="Genomic_DNA"/>
</dbReference>
<name>A0A5B6W854_9ROSI</name>
<reference evidence="2" key="1">
    <citation type="journal article" date="2019" name="Plant Biotechnol. J.">
        <title>Genome sequencing of the Australian wild diploid species Gossypium australe highlights disease resistance and delayed gland morphogenesis.</title>
        <authorList>
            <person name="Cai Y."/>
            <person name="Cai X."/>
            <person name="Wang Q."/>
            <person name="Wang P."/>
            <person name="Zhang Y."/>
            <person name="Cai C."/>
            <person name="Xu Y."/>
            <person name="Wang K."/>
            <person name="Zhou Z."/>
            <person name="Wang C."/>
            <person name="Geng S."/>
            <person name="Li B."/>
            <person name="Dong Q."/>
            <person name="Hou Y."/>
            <person name="Wang H."/>
            <person name="Ai P."/>
            <person name="Liu Z."/>
            <person name="Yi F."/>
            <person name="Sun M."/>
            <person name="An G."/>
            <person name="Cheng J."/>
            <person name="Zhang Y."/>
            <person name="Shi Q."/>
            <person name="Xie Y."/>
            <person name="Shi X."/>
            <person name="Chang Y."/>
            <person name="Huang F."/>
            <person name="Chen Y."/>
            <person name="Hong S."/>
            <person name="Mi L."/>
            <person name="Sun Q."/>
            <person name="Zhang L."/>
            <person name="Zhou B."/>
            <person name="Peng R."/>
            <person name="Zhang X."/>
            <person name="Liu F."/>
        </authorList>
    </citation>
    <scope>NUCLEOTIDE SEQUENCE [LARGE SCALE GENOMIC DNA]</scope>
    <source>
        <strain evidence="2">cv. PA1801</strain>
    </source>
</reference>
<gene>
    <name evidence="1" type="ORF">EPI10_010953</name>
</gene>
<keyword evidence="1" id="KW-0695">RNA-directed DNA polymerase</keyword>
<protein>
    <submittedName>
        <fullName evidence="1">Reverse transcriptase</fullName>
    </submittedName>
</protein>
<organism evidence="1 2">
    <name type="scientific">Gossypium australe</name>
    <dbReference type="NCBI Taxonomy" id="47621"/>
    <lineage>
        <taxon>Eukaryota</taxon>
        <taxon>Viridiplantae</taxon>
        <taxon>Streptophyta</taxon>
        <taxon>Embryophyta</taxon>
        <taxon>Tracheophyta</taxon>
        <taxon>Spermatophyta</taxon>
        <taxon>Magnoliopsida</taxon>
        <taxon>eudicotyledons</taxon>
        <taxon>Gunneridae</taxon>
        <taxon>Pentapetalae</taxon>
        <taxon>rosids</taxon>
        <taxon>malvids</taxon>
        <taxon>Malvales</taxon>
        <taxon>Malvaceae</taxon>
        <taxon>Malvoideae</taxon>
        <taxon>Gossypium</taxon>
    </lineage>
</organism>
<evidence type="ECO:0000313" key="1">
    <source>
        <dbReference type="EMBL" id="KAA3477032.1"/>
    </source>
</evidence>
<keyword evidence="1" id="KW-0808">Transferase</keyword>
<dbReference type="Proteomes" id="UP000325315">
    <property type="component" value="Unassembled WGS sequence"/>
</dbReference>
<keyword evidence="2" id="KW-1185">Reference proteome</keyword>
<dbReference type="AlphaFoldDB" id="A0A5B6W854"/>
<accession>A0A5B6W854</accession>
<keyword evidence="1" id="KW-0548">Nucleotidyltransferase</keyword>